<keyword evidence="2" id="KW-0067">ATP-binding</keyword>
<name>A0A5S3YN38_9GAMM</name>
<dbReference type="EMBL" id="PNCG01000524">
    <property type="protein sequence ID" value="TMP76807.1"/>
    <property type="molecule type" value="Genomic_DNA"/>
</dbReference>
<evidence type="ECO:0000256" key="2">
    <source>
        <dbReference type="PROSITE-ProRule" id="PRU00409"/>
    </source>
</evidence>
<dbReference type="Gene3D" id="3.30.470.20">
    <property type="entry name" value="ATP-grasp fold, B domain"/>
    <property type="match status" value="1"/>
</dbReference>
<dbReference type="InterPro" id="IPR011761">
    <property type="entry name" value="ATP-grasp"/>
</dbReference>
<protein>
    <submittedName>
        <fullName evidence="4">D-alanine--D-alanine ligase</fullName>
    </submittedName>
</protein>
<dbReference type="GO" id="GO:0046872">
    <property type="term" value="F:metal ion binding"/>
    <property type="evidence" value="ECO:0007669"/>
    <property type="project" value="InterPro"/>
</dbReference>
<evidence type="ECO:0000313" key="5">
    <source>
        <dbReference type="Proteomes" id="UP000305874"/>
    </source>
</evidence>
<feature type="domain" description="ATP-grasp" evidence="3">
    <location>
        <begin position="1"/>
        <end position="43"/>
    </location>
</feature>
<reference evidence="4 5" key="1">
    <citation type="submission" date="2017-12" db="EMBL/GenBank/DDBJ databases">
        <authorList>
            <person name="Paulsen S."/>
            <person name="Gram L.K."/>
        </authorList>
    </citation>
    <scope>NUCLEOTIDE SEQUENCE [LARGE SCALE GENOMIC DNA]</scope>
    <source>
        <strain evidence="4 5">S2897</strain>
    </source>
</reference>
<feature type="non-terminal residue" evidence="4">
    <location>
        <position position="1"/>
    </location>
</feature>
<dbReference type="Pfam" id="PF07478">
    <property type="entry name" value="Dala_Dala_lig_C"/>
    <property type="match status" value="1"/>
</dbReference>
<gene>
    <name evidence="4" type="ORF">CWC05_21315</name>
</gene>
<evidence type="ECO:0000259" key="3">
    <source>
        <dbReference type="PROSITE" id="PS50975"/>
    </source>
</evidence>
<keyword evidence="2" id="KW-0547">Nucleotide-binding</keyword>
<dbReference type="Proteomes" id="UP000305874">
    <property type="component" value="Unassembled WGS sequence"/>
</dbReference>
<dbReference type="AlphaFoldDB" id="A0A5S3YN38"/>
<evidence type="ECO:0000313" key="4">
    <source>
        <dbReference type="EMBL" id="TMP76807.1"/>
    </source>
</evidence>
<keyword evidence="1 4" id="KW-0436">Ligase</keyword>
<comment type="caution">
    <text evidence="4">The sequence shown here is derived from an EMBL/GenBank/DDBJ whole genome shotgun (WGS) entry which is preliminary data.</text>
</comment>
<dbReference type="PROSITE" id="PS50975">
    <property type="entry name" value="ATP_GRASP"/>
    <property type="match status" value="1"/>
</dbReference>
<dbReference type="SUPFAM" id="SSF56059">
    <property type="entry name" value="Glutathione synthetase ATP-binding domain-like"/>
    <property type="match status" value="1"/>
</dbReference>
<organism evidence="4 5">
    <name type="scientific">Pseudoalteromonas ruthenica</name>
    <dbReference type="NCBI Taxonomy" id="151081"/>
    <lineage>
        <taxon>Bacteria</taxon>
        <taxon>Pseudomonadati</taxon>
        <taxon>Pseudomonadota</taxon>
        <taxon>Gammaproteobacteria</taxon>
        <taxon>Alteromonadales</taxon>
        <taxon>Pseudoalteromonadaceae</taxon>
        <taxon>Pseudoalteromonas</taxon>
    </lineage>
</organism>
<proteinExistence type="predicted"/>
<reference evidence="5" key="2">
    <citation type="submission" date="2019-06" db="EMBL/GenBank/DDBJ databases">
        <title>Co-occurence of chitin degradation, pigmentation and bioactivity in marine Pseudoalteromonas.</title>
        <authorList>
            <person name="Sonnenschein E.C."/>
            <person name="Bech P.K."/>
        </authorList>
    </citation>
    <scope>NUCLEOTIDE SEQUENCE [LARGE SCALE GENOMIC DNA]</scope>
    <source>
        <strain evidence="5">S2897</strain>
    </source>
</reference>
<sequence>DEHGQFYLLEVNTVPGMTEKSLVPMAAKAQGVSFEQLVVRILEQTL</sequence>
<dbReference type="GO" id="GO:0005524">
    <property type="term" value="F:ATP binding"/>
    <property type="evidence" value="ECO:0007669"/>
    <property type="project" value="UniProtKB-UniRule"/>
</dbReference>
<evidence type="ECO:0000256" key="1">
    <source>
        <dbReference type="ARBA" id="ARBA00022598"/>
    </source>
</evidence>
<dbReference type="GO" id="GO:0008716">
    <property type="term" value="F:D-alanine-D-alanine ligase activity"/>
    <property type="evidence" value="ECO:0007669"/>
    <property type="project" value="InterPro"/>
</dbReference>
<dbReference type="InterPro" id="IPR011095">
    <property type="entry name" value="Dala_Dala_lig_C"/>
</dbReference>
<accession>A0A5S3YN38</accession>